<name>A0ABQ7FB22_BRACR</name>
<dbReference type="Proteomes" id="UP000266723">
    <property type="component" value="Unassembled WGS sequence"/>
</dbReference>
<feature type="compositionally biased region" description="Polar residues" evidence="1">
    <location>
        <begin position="1"/>
        <end position="13"/>
    </location>
</feature>
<organism evidence="2 3">
    <name type="scientific">Brassica cretica</name>
    <name type="common">Mustard</name>
    <dbReference type="NCBI Taxonomy" id="69181"/>
    <lineage>
        <taxon>Eukaryota</taxon>
        <taxon>Viridiplantae</taxon>
        <taxon>Streptophyta</taxon>
        <taxon>Embryophyta</taxon>
        <taxon>Tracheophyta</taxon>
        <taxon>Spermatophyta</taxon>
        <taxon>Magnoliopsida</taxon>
        <taxon>eudicotyledons</taxon>
        <taxon>Gunneridae</taxon>
        <taxon>Pentapetalae</taxon>
        <taxon>rosids</taxon>
        <taxon>malvids</taxon>
        <taxon>Brassicales</taxon>
        <taxon>Brassicaceae</taxon>
        <taxon>Brassiceae</taxon>
        <taxon>Brassica</taxon>
    </lineage>
</organism>
<accession>A0ABQ7FB22</accession>
<proteinExistence type="predicted"/>
<comment type="caution">
    <text evidence="2">The sequence shown here is derived from an EMBL/GenBank/DDBJ whole genome shotgun (WGS) entry which is preliminary data.</text>
</comment>
<evidence type="ECO:0000313" key="2">
    <source>
        <dbReference type="EMBL" id="KAF3611930.1"/>
    </source>
</evidence>
<dbReference type="EMBL" id="QGKV02000297">
    <property type="protein sequence ID" value="KAF3611930.1"/>
    <property type="molecule type" value="Genomic_DNA"/>
</dbReference>
<sequence length="137" mass="14811">MKLKLTCSNNSEVARSAPPKPVQTSTNPKLSSDNGLQTPVKENGKGDRWEELSDALSAKKAQLAQANNGGWNKKGSSSGGSAWSYKALRGSGMGPVMNYIKSFESHSGEPYAMNKLPKAQKEPEQWLQLIKLQLGCC</sequence>
<dbReference type="PANTHER" id="PTHR15197">
    <property type="entry name" value="COILIN P80"/>
    <property type="match status" value="1"/>
</dbReference>
<protein>
    <submittedName>
        <fullName evidence="2">Uncharacterized protein</fullName>
    </submittedName>
</protein>
<keyword evidence="3" id="KW-1185">Reference proteome</keyword>
<evidence type="ECO:0000256" key="1">
    <source>
        <dbReference type="SAM" id="MobiDB-lite"/>
    </source>
</evidence>
<gene>
    <name evidence="2" type="ORF">DY000_02045039</name>
</gene>
<dbReference type="InterPro" id="IPR024822">
    <property type="entry name" value="Coilin"/>
</dbReference>
<dbReference type="PANTHER" id="PTHR15197:SF0">
    <property type="entry name" value="COILIN"/>
    <property type="match status" value="1"/>
</dbReference>
<feature type="compositionally biased region" description="Polar residues" evidence="1">
    <location>
        <begin position="22"/>
        <end position="37"/>
    </location>
</feature>
<evidence type="ECO:0000313" key="3">
    <source>
        <dbReference type="Proteomes" id="UP000266723"/>
    </source>
</evidence>
<reference evidence="2 3" key="1">
    <citation type="journal article" date="2020" name="BMC Genomics">
        <title>Intraspecific diversification of the crop wild relative Brassica cretica Lam. using demographic model selection.</title>
        <authorList>
            <person name="Kioukis A."/>
            <person name="Michalopoulou V.A."/>
            <person name="Briers L."/>
            <person name="Pirintsos S."/>
            <person name="Studholme D.J."/>
            <person name="Pavlidis P."/>
            <person name="Sarris P.F."/>
        </authorList>
    </citation>
    <scope>NUCLEOTIDE SEQUENCE [LARGE SCALE GENOMIC DNA]</scope>
    <source>
        <strain evidence="3">cv. PFS-1207/04</strain>
    </source>
</reference>
<feature type="region of interest" description="Disordered" evidence="1">
    <location>
        <begin position="1"/>
        <end position="48"/>
    </location>
</feature>